<reference evidence="2 3" key="1">
    <citation type="submission" date="2016-10" db="EMBL/GenBank/DDBJ databases">
        <authorList>
            <person name="de Groot N.N."/>
        </authorList>
    </citation>
    <scope>NUCLEOTIDE SEQUENCE [LARGE SCALE GENOMIC DNA]</scope>
    <source>
        <strain evidence="2">MBHS1</strain>
    </source>
</reference>
<name>A0A1H6F4M9_9GAMM</name>
<dbReference type="Pfam" id="PF11907">
    <property type="entry name" value="DUF3427"/>
    <property type="match status" value="1"/>
</dbReference>
<sequence>MAVTFKNIVVGREYSRPDLADIWGYKGYQAIARGVVTPRDSNIIILFVTEVKQDFQEQYQDQLDGKILKWEGPTDHFAEKRMINANKSTDQIHVFHRIRHHTDFRYLGLVHVESYKLFSNKPSRFILNAK</sequence>
<organism evidence="2 3">
    <name type="scientific">Candidatus Venteria ishoeyi</name>
    <dbReference type="NCBI Taxonomy" id="1899563"/>
    <lineage>
        <taxon>Bacteria</taxon>
        <taxon>Pseudomonadati</taxon>
        <taxon>Pseudomonadota</taxon>
        <taxon>Gammaproteobacteria</taxon>
        <taxon>Thiotrichales</taxon>
        <taxon>Thiotrichaceae</taxon>
        <taxon>Venteria</taxon>
    </lineage>
</organism>
<accession>A0A1H6F4M9</accession>
<evidence type="ECO:0000313" key="3">
    <source>
        <dbReference type="Proteomes" id="UP000236724"/>
    </source>
</evidence>
<evidence type="ECO:0000313" key="2">
    <source>
        <dbReference type="EMBL" id="SEH04219.1"/>
    </source>
</evidence>
<dbReference type="RefSeq" id="WP_103918315.1">
    <property type="nucleotide sequence ID" value="NZ_FMSV02000020.1"/>
</dbReference>
<evidence type="ECO:0000259" key="1">
    <source>
        <dbReference type="Pfam" id="PF11907"/>
    </source>
</evidence>
<proteinExistence type="predicted"/>
<dbReference type="InterPro" id="IPR021835">
    <property type="entry name" value="DUF3427"/>
</dbReference>
<dbReference type="AlphaFoldDB" id="A0A1H6F4M9"/>
<feature type="domain" description="DUF3427" evidence="1">
    <location>
        <begin position="10"/>
        <end position="116"/>
    </location>
</feature>
<keyword evidence="3" id="KW-1185">Reference proteome</keyword>
<gene>
    <name evidence="2" type="ORF">MBHS_00064</name>
</gene>
<dbReference type="Proteomes" id="UP000236724">
    <property type="component" value="Unassembled WGS sequence"/>
</dbReference>
<dbReference type="OrthoDB" id="529575at2"/>
<protein>
    <recommendedName>
        <fullName evidence="1">DUF3427 domain-containing protein</fullName>
    </recommendedName>
</protein>
<dbReference type="EMBL" id="FMSV02000020">
    <property type="protein sequence ID" value="SEH04219.1"/>
    <property type="molecule type" value="Genomic_DNA"/>
</dbReference>